<accession>A0A9W8U267</accession>
<dbReference type="PANTHER" id="PTHR11129:SF3">
    <property type="entry name" value="PROTEIN PRENYLTRANSFERASE ALPHA SUBUNIT REPEAT-CONTAINING PROTEIN 1"/>
    <property type="match status" value="1"/>
</dbReference>
<keyword evidence="2" id="KW-0637">Prenyltransferase</keyword>
<evidence type="ECO:0000313" key="5">
    <source>
        <dbReference type="EMBL" id="KAJ3749428.1"/>
    </source>
</evidence>
<keyword evidence="4" id="KW-0677">Repeat</keyword>
<keyword evidence="3" id="KW-0808">Transferase</keyword>
<protein>
    <recommendedName>
        <fullName evidence="7">Protein prenylyltransferase</fullName>
    </recommendedName>
</protein>
<evidence type="ECO:0000256" key="3">
    <source>
        <dbReference type="ARBA" id="ARBA00022679"/>
    </source>
</evidence>
<comment type="similarity">
    <text evidence="1">Belongs to the protein prenyltransferase subunit alpha family.</text>
</comment>
<proteinExistence type="inferred from homology"/>
<dbReference type="GO" id="GO:0005737">
    <property type="term" value="C:cytoplasm"/>
    <property type="evidence" value="ECO:0007669"/>
    <property type="project" value="TreeGrafter"/>
</dbReference>
<dbReference type="EMBL" id="JANVFU010000002">
    <property type="protein sequence ID" value="KAJ3749428.1"/>
    <property type="molecule type" value="Genomic_DNA"/>
</dbReference>
<keyword evidence="6" id="KW-1185">Reference proteome</keyword>
<dbReference type="PANTHER" id="PTHR11129">
    <property type="entry name" value="PROTEIN FARNESYLTRANSFERASE ALPHA SUBUNIT/RAB GERANYLGERANYL TRANSFERASE ALPHA SUBUNIT"/>
    <property type="match status" value="1"/>
</dbReference>
<evidence type="ECO:0000256" key="2">
    <source>
        <dbReference type="ARBA" id="ARBA00022602"/>
    </source>
</evidence>
<dbReference type="Gene3D" id="1.25.40.120">
    <property type="entry name" value="Protein prenylyltransferase"/>
    <property type="match status" value="1"/>
</dbReference>
<dbReference type="InterPro" id="IPR002088">
    <property type="entry name" value="Prenyl_trans_a"/>
</dbReference>
<evidence type="ECO:0000256" key="1">
    <source>
        <dbReference type="ARBA" id="ARBA00006734"/>
    </source>
</evidence>
<reference evidence="5 6" key="1">
    <citation type="journal article" date="2023" name="Proc. Natl. Acad. Sci. U.S.A.">
        <title>A global phylogenomic analysis of the shiitake genus Lentinula.</title>
        <authorList>
            <person name="Sierra-Patev S."/>
            <person name="Min B."/>
            <person name="Naranjo-Ortiz M."/>
            <person name="Looney B."/>
            <person name="Konkel Z."/>
            <person name="Slot J.C."/>
            <person name="Sakamoto Y."/>
            <person name="Steenwyk J.L."/>
            <person name="Rokas A."/>
            <person name="Carro J."/>
            <person name="Camarero S."/>
            <person name="Ferreira P."/>
            <person name="Molpeceres G."/>
            <person name="Ruiz-Duenas F.J."/>
            <person name="Serrano A."/>
            <person name="Henrissat B."/>
            <person name="Drula E."/>
            <person name="Hughes K.W."/>
            <person name="Mata J.L."/>
            <person name="Ishikawa N.K."/>
            <person name="Vargas-Isla R."/>
            <person name="Ushijima S."/>
            <person name="Smith C.A."/>
            <person name="Donoghue J."/>
            <person name="Ahrendt S."/>
            <person name="Andreopoulos W."/>
            <person name="He G."/>
            <person name="LaButti K."/>
            <person name="Lipzen A."/>
            <person name="Ng V."/>
            <person name="Riley R."/>
            <person name="Sandor L."/>
            <person name="Barry K."/>
            <person name="Martinez A.T."/>
            <person name="Xiao Y."/>
            <person name="Gibbons J.G."/>
            <person name="Terashima K."/>
            <person name="Grigoriev I.V."/>
            <person name="Hibbett D."/>
        </authorList>
    </citation>
    <scope>NUCLEOTIDE SEQUENCE [LARGE SCALE GENOMIC DNA]</scope>
    <source>
        <strain evidence="5 6">TFB7810</strain>
    </source>
</reference>
<sequence>MDDDLKVITAITDALNTSLDTAEVLPGTIEQWQTNPAVPFLLVEKNLGLPQKLLYKIYPCALSLLKRFRSSSLTDPSSREANALLEASSIILFTNPAHQSALNQRKRLILAGYWSVKQELSFSKLLLSSSRVASKQSILWDHRRWLFEFEYINGRNRPGLIPTTMLQNELDLILQGCESYPRNYYAWAHWEFCMDGCREACASSSTAKLDYFLVVIFAFSRLLRWMEYHISDHTAAHHLCRLVSRFHALETVQGQLSDINLTFSQLSEQAVSLLTRYADHEALWMYLRAIWAASEDRVLREKLEISVTSLPPCQYRDKLVSWCTLVKQSE</sequence>
<evidence type="ECO:0000313" key="6">
    <source>
        <dbReference type="Proteomes" id="UP001142393"/>
    </source>
</evidence>
<dbReference type="Pfam" id="PF01239">
    <property type="entry name" value="PPTA"/>
    <property type="match status" value="1"/>
</dbReference>
<name>A0A9W8U267_9AGAR</name>
<evidence type="ECO:0008006" key="7">
    <source>
        <dbReference type="Google" id="ProtNLM"/>
    </source>
</evidence>
<evidence type="ECO:0000256" key="4">
    <source>
        <dbReference type="ARBA" id="ARBA00022737"/>
    </source>
</evidence>
<dbReference type="Proteomes" id="UP001142393">
    <property type="component" value="Unassembled WGS sequence"/>
</dbReference>
<gene>
    <name evidence="5" type="ORF">DFH05DRAFT_1413659</name>
</gene>
<dbReference type="AlphaFoldDB" id="A0A9W8U267"/>
<comment type="caution">
    <text evidence="5">The sequence shown here is derived from an EMBL/GenBank/DDBJ whole genome shotgun (WGS) entry which is preliminary data.</text>
</comment>
<organism evidence="5 6">
    <name type="scientific">Lentinula detonsa</name>
    <dbReference type="NCBI Taxonomy" id="2804962"/>
    <lineage>
        <taxon>Eukaryota</taxon>
        <taxon>Fungi</taxon>
        <taxon>Dikarya</taxon>
        <taxon>Basidiomycota</taxon>
        <taxon>Agaricomycotina</taxon>
        <taxon>Agaricomycetes</taxon>
        <taxon>Agaricomycetidae</taxon>
        <taxon>Agaricales</taxon>
        <taxon>Marasmiineae</taxon>
        <taxon>Omphalotaceae</taxon>
        <taxon>Lentinula</taxon>
    </lineage>
</organism>
<dbReference type="SUPFAM" id="SSF48439">
    <property type="entry name" value="Protein prenylyltransferase"/>
    <property type="match status" value="1"/>
</dbReference>
<dbReference type="GO" id="GO:0008318">
    <property type="term" value="F:protein prenyltransferase activity"/>
    <property type="evidence" value="ECO:0007669"/>
    <property type="project" value="InterPro"/>
</dbReference>